<dbReference type="Proteomes" id="UP001595851">
    <property type="component" value="Unassembled WGS sequence"/>
</dbReference>
<dbReference type="PANTHER" id="PTHR43312:SF1">
    <property type="entry name" value="NADP-DEPENDENT OXIDOREDUCTASE DOMAIN-CONTAINING PROTEIN"/>
    <property type="match status" value="1"/>
</dbReference>
<dbReference type="Pfam" id="PF00248">
    <property type="entry name" value="Aldo_ket_red"/>
    <property type="match status" value="1"/>
</dbReference>
<evidence type="ECO:0000259" key="1">
    <source>
        <dbReference type="Pfam" id="PF00248"/>
    </source>
</evidence>
<dbReference type="SUPFAM" id="SSF51430">
    <property type="entry name" value="NAD(P)-linked oxidoreductase"/>
    <property type="match status" value="1"/>
</dbReference>
<reference evidence="3" key="1">
    <citation type="journal article" date="2019" name="Int. J. Syst. Evol. Microbiol.">
        <title>The Global Catalogue of Microorganisms (GCM) 10K type strain sequencing project: providing services to taxonomists for standard genome sequencing and annotation.</title>
        <authorList>
            <consortium name="The Broad Institute Genomics Platform"/>
            <consortium name="The Broad Institute Genome Sequencing Center for Infectious Disease"/>
            <person name="Wu L."/>
            <person name="Ma J."/>
        </authorList>
    </citation>
    <scope>NUCLEOTIDE SEQUENCE [LARGE SCALE GENOMIC DNA]</scope>
    <source>
        <strain evidence="3">TBRC 1276</strain>
    </source>
</reference>
<dbReference type="PANTHER" id="PTHR43312">
    <property type="entry name" value="D-THREO-ALDOSE 1-DEHYDROGENASE"/>
    <property type="match status" value="1"/>
</dbReference>
<name>A0ABV8GAZ7_9ACTN</name>
<dbReference type="InterPro" id="IPR023210">
    <property type="entry name" value="NADP_OxRdtase_dom"/>
</dbReference>
<dbReference type="PROSITE" id="PS51318">
    <property type="entry name" value="TAT"/>
    <property type="match status" value="1"/>
</dbReference>
<comment type="caution">
    <text evidence="2">The sequence shown here is derived from an EMBL/GenBank/DDBJ whole genome shotgun (WGS) entry which is preliminary data.</text>
</comment>
<accession>A0ABV8GAZ7</accession>
<proteinExistence type="predicted"/>
<dbReference type="RefSeq" id="WP_379529521.1">
    <property type="nucleotide sequence ID" value="NZ_JBHSBI010000009.1"/>
</dbReference>
<feature type="domain" description="NADP-dependent oxidoreductase" evidence="1">
    <location>
        <begin position="53"/>
        <end position="306"/>
    </location>
</feature>
<protein>
    <submittedName>
        <fullName evidence="2">Aldo/keto reductase</fullName>
    </submittedName>
</protein>
<dbReference type="InterPro" id="IPR053135">
    <property type="entry name" value="AKR2_Oxidoreductase"/>
</dbReference>
<dbReference type="Gene3D" id="3.20.20.100">
    <property type="entry name" value="NADP-dependent oxidoreductase domain"/>
    <property type="match status" value="1"/>
</dbReference>
<dbReference type="InterPro" id="IPR036812">
    <property type="entry name" value="NAD(P)_OxRdtase_dom_sf"/>
</dbReference>
<dbReference type="EMBL" id="JBHSBI010000009">
    <property type="protein sequence ID" value="MFC4009477.1"/>
    <property type="molecule type" value="Genomic_DNA"/>
</dbReference>
<evidence type="ECO:0000313" key="2">
    <source>
        <dbReference type="EMBL" id="MFC4009477.1"/>
    </source>
</evidence>
<evidence type="ECO:0000313" key="3">
    <source>
        <dbReference type="Proteomes" id="UP001595851"/>
    </source>
</evidence>
<dbReference type="InterPro" id="IPR006311">
    <property type="entry name" value="TAT_signal"/>
</dbReference>
<sequence>MTTEWTPSRRQMMVAGGLGALGVGMAGVPAEAAGAPDELVTRTVPKSKQRVPAIGLGTFMAFDTTAELQRDRLREVVRRHWRAGGRVFDCSPLYGASEANLGRIVRELRIDDKLFLASKIWSTGDYLWDDGDAAASLRRTVERMSLKRPVDLMQCHSLVNVDVIVPLLHAWKKEGRIRHLGVTHHEPPYFPILASWVERAELDFVQVHYSIHTRAAEERVLPAAAEKGTAVLVNMPLEKARLNQVVEGRPLPAFAKELGIDTWSQYFLKWVISNPAVTCALPATSNPDHAEENAAAMRGPMPDAAMRRRMVQHMESIPGFDQIATRPWYPGKNYVGLVSRGQAAIRVRSPWWPS</sequence>
<keyword evidence="3" id="KW-1185">Reference proteome</keyword>
<gene>
    <name evidence="2" type="ORF">ACFOY2_19785</name>
</gene>
<organism evidence="2 3">
    <name type="scientific">Nonomuraea purpurea</name>
    <dbReference type="NCBI Taxonomy" id="1849276"/>
    <lineage>
        <taxon>Bacteria</taxon>
        <taxon>Bacillati</taxon>
        <taxon>Actinomycetota</taxon>
        <taxon>Actinomycetes</taxon>
        <taxon>Streptosporangiales</taxon>
        <taxon>Streptosporangiaceae</taxon>
        <taxon>Nonomuraea</taxon>
    </lineage>
</organism>
<dbReference type="CDD" id="cd19095">
    <property type="entry name" value="AKR_PA4992-like"/>
    <property type="match status" value="1"/>
</dbReference>